<sequence length="418" mass="46621">MKRFQNFNYTKTLCTLICVCIPFFAIAQDDDEFEDEERNKAMFSLGNGLDFSFNDGDYHFNLGGFIQPSYQNIKMSGSDADNNFNSKRTFLQFSGNAKKEKVSFLIQLDYSLSDPLMDAWIGYHPTENITISFGQKQTFVNNREMTYREDRLQFNDRSFLSQTFSSTGREFGVFIESKFGEKFGIVPMLAVTSGDGRNSFGANSRDTDLGGLKIGGRLDLYPLGYFKDGNDLTSADLGREEKLKLVVGFAGSSNKGASNANGEGHSDFLLYDANGANNLPDYNQLYSDILLKYQGFSFLAEYVNTSAGNLDLVYTDANATQLLAPTQISQFLVLGDSFNVQTGYVTKSGYSFDVRYESMSPEFENQTASILQDANAFTIGLTKYFKGNNLKVQTAYSNLNPSIGSSISQFEVLFQIAF</sequence>
<dbReference type="Proteomes" id="UP000238882">
    <property type="component" value="Unassembled WGS sequence"/>
</dbReference>
<comment type="caution">
    <text evidence="2">The sequence shown here is derived from an EMBL/GenBank/DDBJ whole genome shotgun (WGS) entry which is preliminary data.</text>
</comment>
<organism evidence="2 3">
    <name type="scientific">Polaribacter porphyrae</name>
    <dbReference type="NCBI Taxonomy" id="1137780"/>
    <lineage>
        <taxon>Bacteria</taxon>
        <taxon>Pseudomonadati</taxon>
        <taxon>Bacteroidota</taxon>
        <taxon>Flavobacteriia</taxon>
        <taxon>Flavobacteriales</taxon>
        <taxon>Flavobacteriaceae</taxon>
    </lineage>
</organism>
<dbReference type="OrthoDB" id="5442696at2"/>
<feature type="chain" id="PRO_5015684258" description="Porin" evidence="1">
    <location>
        <begin position="28"/>
        <end position="418"/>
    </location>
</feature>
<dbReference type="RefSeq" id="WP_105016303.1">
    <property type="nucleotide sequence ID" value="NZ_MSCN01000001.1"/>
</dbReference>
<dbReference type="InterPro" id="IPR023614">
    <property type="entry name" value="Porin_dom_sf"/>
</dbReference>
<dbReference type="EMBL" id="MSCN01000001">
    <property type="protein sequence ID" value="PQJ79707.1"/>
    <property type="molecule type" value="Genomic_DNA"/>
</dbReference>
<feature type="signal peptide" evidence="1">
    <location>
        <begin position="1"/>
        <end position="27"/>
    </location>
</feature>
<evidence type="ECO:0000256" key="1">
    <source>
        <dbReference type="SAM" id="SignalP"/>
    </source>
</evidence>
<gene>
    <name evidence="2" type="ORF">BTO18_11220</name>
</gene>
<proteinExistence type="predicted"/>
<evidence type="ECO:0000313" key="3">
    <source>
        <dbReference type="Proteomes" id="UP000238882"/>
    </source>
</evidence>
<accession>A0A2S7WQ26</accession>
<evidence type="ECO:0000313" key="2">
    <source>
        <dbReference type="EMBL" id="PQJ79707.1"/>
    </source>
</evidence>
<dbReference type="AlphaFoldDB" id="A0A2S7WQ26"/>
<keyword evidence="1" id="KW-0732">Signal</keyword>
<name>A0A2S7WQ26_9FLAO</name>
<keyword evidence="3" id="KW-1185">Reference proteome</keyword>
<protein>
    <recommendedName>
        <fullName evidence="4">Porin</fullName>
    </recommendedName>
</protein>
<reference evidence="2 3" key="1">
    <citation type="submission" date="2016-12" db="EMBL/GenBank/DDBJ databases">
        <title>Trade-off between light-utilization and light-protection in marine flavobacteria.</title>
        <authorList>
            <person name="Kumagai Y."/>
            <person name="Yoshizawa S."/>
            <person name="Kogure K."/>
            <person name="Iwasaki W."/>
        </authorList>
    </citation>
    <scope>NUCLEOTIDE SEQUENCE [LARGE SCALE GENOMIC DNA]</scope>
    <source>
        <strain evidence="2 3">NBRC 108759</strain>
    </source>
</reference>
<dbReference type="Gene3D" id="2.40.160.10">
    <property type="entry name" value="Porin"/>
    <property type="match status" value="1"/>
</dbReference>
<evidence type="ECO:0008006" key="4">
    <source>
        <dbReference type="Google" id="ProtNLM"/>
    </source>
</evidence>